<dbReference type="CDD" id="cd06193">
    <property type="entry name" value="siderophore_interacting"/>
    <property type="match status" value="1"/>
</dbReference>
<dbReference type="RefSeq" id="WP_213172323.1">
    <property type="nucleotide sequence ID" value="NZ_CP070496.1"/>
</dbReference>
<sequence length="319" mass="34444">MAVSSTTAKRAAYRPYRAIVTAVEPLSPNFVRVSFTGPQFDHFAAHEHDQRVKIVFPQSARCFTDLGVDDEESLASGQWYAHWRALPPEHQSPFRTYTVRAVDPQARRVDIDFVVHTVNGQPDGPGSRWLHSATPGDEVIIVGPDSRSEHSDAGMDWKPGEAANLLLAGDETAAPAIAGILQRLPANRHATALIEVPTAADASAVAPAGPAHVQILPREGAPVGSKLEPALLAWAKENPALIAAASAPGPQRLDDIDVDVDTLWESAAGGDKGDFYAWLAGESAVIKRLRRLLVTAWGVDRSQVSFMGYWRLGRGERTS</sequence>
<dbReference type="AlphaFoldDB" id="A0A895XLU2"/>
<evidence type="ECO:0000313" key="3">
    <source>
        <dbReference type="Proteomes" id="UP000662939"/>
    </source>
</evidence>
<dbReference type="Pfam" id="PF04954">
    <property type="entry name" value="SIP"/>
    <property type="match status" value="1"/>
</dbReference>
<keyword evidence="3" id="KW-1185">Reference proteome</keyword>
<dbReference type="InterPro" id="IPR007037">
    <property type="entry name" value="SIP_rossman_dom"/>
</dbReference>
<feature type="domain" description="FAD-binding FR-type" evidence="1">
    <location>
        <begin position="13"/>
        <end position="151"/>
    </location>
</feature>
<accession>A0A895XLU2</accession>
<dbReference type="Gene3D" id="3.40.50.80">
    <property type="entry name" value="Nucleotide-binding domain of ferredoxin-NADP reductase (FNR) module"/>
    <property type="match status" value="1"/>
</dbReference>
<dbReference type="KEGG" id="nav:JQS30_05235"/>
<dbReference type="SUPFAM" id="SSF63380">
    <property type="entry name" value="Riboflavin synthase domain-like"/>
    <property type="match status" value="1"/>
</dbReference>
<dbReference type="PANTHER" id="PTHR30157:SF0">
    <property type="entry name" value="NADPH-DEPENDENT FERRIC-CHELATE REDUCTASE"/>
    <property type="match status" value="1"/>
</dbReference>
<dbReference type="InterPro" id="IPR013113">
    <property type="entry name" value="SIP_FAD-bd"/>
</dbReference>
<dbReference type="InterPro" id="IPR017938">
    <property type="entry name" value="Riboflavin_synthase-like_b-brl"/>
</dbReference>
<name>A0A895XLU2_9ACTN</name>
<evidence type="ECO:0000313" key="2">
    <source>
        <dbReference type="EMBL" id="QSB06314.1"/>
    </source>
</evidence>
<dbReference type="Gene3D" id="2.40.30.10">
    <property type="entry name" value="Translation factors"/>
    <property type="match status" value="1"/>
</dbReference>
<gene>
    <name evidence="2" type="ORF">JQS30_05235</name>
</gene>
<dbReference type="Pfam" id="PF08021">
    <property type="entry name" value="FAD_binding_9"/>
    <property type="match status" value="1"/>
</dbReference>
<evidence type="ECO:0000259" key="1">
    <source>
        <dbReference type="PROSITE" id="PS51384"/>
    </source>
</evidence>
<reference evidence="2" key="1">
    <citation type="submission" date="2021-02" db="EMBL/GenBank/DDBJ databases">
        <title>Natronoglycomyces albus gen. nov., sp. nov, a haloalkaliphilic actinobacterium from a soda solonchak soil.</title>
        <authorList>
            <person name="Sorokin D.Y."/>
            <person name="Khijniak T.V."/>
            <person name="Zakharycheva A.P."/>
            <person name="Boueva O.V."/>
            <person name="Ariskina E.V."/>
            <person name="Hahnke R.L."/>
            <person name="Bunk B."/>
            <person name="Sproer C."/>
            <person name="Schumann P."/>
            <person name="Evtushenko L.I."/>
            <person name="Kublanov I.V."/>
        </authorList>
    </citation>
    <scope>NUCLEOTIDE SEQUENCE</scope>
    <source>
        <strain evidence="2">DSM 106290</strain>
    </source>
</reference>
<dbReference type="PANTHER" id="PTHR30157">
    <property type="entry name" value="FERRIC REDUCTASE, NADPH-DEPENDENT"/>
    <property type="match status" value="1"/>
</dbReference>
<protein>
    <submittedName>
        <fullName evidence="2">Siderophore-interacting protein</fullName>
    </submittedName>
</protein>
<dbReference type="GO" id="GO:0016491">
    <property type="term" value="F:oxidoreductase activity"/>
    <property type="evidence" value="ECO:0007669"/>
    <property type="project" value="InterPro"/>
</dbReference>
<dbReference type="PROSITE" id="PS51384">
    <property type="entry name" value="FAD_FR"/>
    <property type="match status" value="1"/>
</dbReference>
<dbReference type="InterPro" id="IPR039374">
    <property type="entry name" value="SIP_fam"/>
</dbReference>
<dbReference type="InterPro" id="IPR017927">
    <property type="entry name" value="FAD-bd_FR_type"/>
</dbReference>
<dbReference type="Proteomes" id="UP000662939">
    <property type="component" value="Chromosome"/>
</dbReference>
<dbReference type="EMBL" id="CP070496">
    <property type="protein sequence ID" value="QSB06314.1"/>
    <property type="molecule type" value="Genomic_DNA"/>
</dbReference>
<organism evidence="2 3">
    <name type="scientific">Natronoglycomyces albus</name>
    <dbReference type="NCBI Taxonomy" id="2811108"/>
    <lineage>
        <taxon>Bacteria</taxon>
        <taxon>Bacillati</taxon>
        <taxon>Actinomycetota</taxon>
        <taxon>Actinomycetes</taxon>
        <taxon>Glycomycetales</taxon>
        <taxon>Glycomycetaceae</taxon>
        <taxon>Natronoglycomyces</taxon>
    </lineage>
</organism>
<proteinExistence type="predicted"/>
<dbReference type="InterPro" id="IPR039261">
    <property type="entry name" value="FNR_nucleotide-bd"/>
</dbReference>